<keyword evidence="10" id="KW-0325">Glycoprotein</keyword>
<evidence type="ECO:0000256" key="4">
    <source>
        <dbReference type="ARBA" id="ARBA00022692"/>
    </source>
</evidence>
<accession>A0A2G2ZPS9</accession>
<keyword evidence="5" id="KW-0732">Signal</keyword>
<evidence type="ECO:0000256" key="5">
    <source>
        <dbReference type="ARBA" id="ARBA00022729"/>
    </source>
</evidence>
<dbReference type="Pfam" id="PF00560">
    <property type="entry name" value="LRR_1"/>
    <property type="match status" value="3"/>
</dbReference>
<dbReference type="Gene3D" id="3.80.10.10">
    <property type="entry name" value="Ribonuclease Inhibitor"/>
    <property type="match status" value="1"/>
</dbReference>
<organism evidence="12 13">
    <name type="scientific">Capsicum annuum</name>
    <name type="common">Capsicum pepper</name>
    <dbReference type="NCBI Taxonomy" id="4072"/>
    <lineage>
        <taxon>Eukaryota</taxon>
        <taxon>Viridiplantae</taxon>
        <taxon>Streptophyta</taxon>
        <taxon>Embryophyta</taxon>
        <taxon>Tracheophyta</taxon>
        <taxon>Spermatophyta</taxon>
        <taxon>Magnoliopsida</taxon>
        <taxon>eudicotyledons</taxon>
        <taxon>Gunneridae</taxon>
        <taxon>Pentapetalae</taxon>
        <taxon>asterids</taxon>
        <taxon>lamiids</taxon>
        <taxon>Solanales</taxon>
        <taxon>Solanaceae</taxon>
        <taxon>Solanoideae</taxon>
        <taxon>Capsiceae</taxon>
        <taxon>Capsicum</taxon>
    </lineage>
</organism>
<dbReference type="PANTHER" id="PTHR48053">
    <property type="entry name" value="LEUCINE RICH REPEAT FAMILY PROTEIN, EXPRESSED"/>
    <property type="match status" value="1"/>
</dbReference>
<evidence type="ECO:0000313" key="13">
    <source>
        <dbReference type="Proteomes" id="UP000222542"/>
    </source>
</evidence>
<name>A0A2G2ZPS9_CAPAN</name>
<reference evidence="12 13" key="1">
    <citation type="journal article" date="2014" name="Nat. Genet.">
        <title>Genome sequence of the hot pepper provides insights into the evolution of pungency in Capsicum species.</title>
        <authorList>
            <person name="Kim S."/>
            <person name="Park M."/>
            <person name="Yeom S.I."/>
            <person name="Kim Y.M."/>
            <person name="Lee J.M."/>
            <person name="Lee H.A."/>
            <person name="Seo E."/>
            <person name="Choi J."/>
            <person name="Cheong K."/>
            <person name="Kim K.T."/>
            <person name="Jung K."/>
            <person name="Lee G.W."/>
            <person name="Oh S.K."/>
            <person name="Bae C."/>
            <person name="Kim S.B."/>
            <person name="Lee H.Y."/>
            <person name="Kim S.Y."/>
            <person name="Kim M.S."/>
            <person name="Kang B.C."/>
            <person name="Jo Y.D."/>
            <person name="Yang H.B."/>
            <person name="Jeong H.J."/>
            <person name="Kang W.H."/>
            <person name="Kwon J.K."/>
            <person name="Shin C."/>
            <person name="Lim J.Y."/>
            <person name="Park J.H."/>
            <person name="Huh J.H."/>
            <person name="Kim J.S."/>
            <person name="Kim B.D."/>
            <person name="Cohen O."/>
            <person name="Paran I."/>
            <person name="Suh M.C."/>
            <person name="Lee S.B."/>
            <person name="Kim Y.K."/>
            <person name="Shin Y."/>
            <person name="Noh S.J."/>
            <person name="Park J."/>
            <person name="Seo Y.S."/>
            <person name="Kwon S.Y."/>
            <person name="Kim H.A."/>
            <person name="Park J.M."/>
            <person name="Kim H.J."/>
            <person name="Choi S.B."/>
            <person name="Bosland P.W."/>
            <person name="Reeves G."/>
            <person name="Jo S.H."/>
            <person name="Lee B.W."/>
            <person name="Cho H.T."/>
            <person name="Choi H.S."/>
            <person name="Lee M.S."/>
            <person name="Yu Y."/>
            <person name="Do Choi Y."/>
            <person name="Park B.S."/>
            <person name="van Deynze A."/>
            <person name="Ashrafi H."/>
            <person name="Hill T."/>
            <person name="Kim W.T."/>
            <person name="Pai H.S."/>
            <person name="Ahn H.K."/>
            <person name="Yeam I."/>
            <person name="Giovannoni J.J."/>
            <person name="Rose J.K."/>
            <person name="Sorensen I."/>
            <person name="Lee S.J."/>
            <person name="Kim R.W."/>
            <person name="Choi I.Y."/>
            <person name="Choi B.S."/>
            <person name="Lim J.S."/>
            <person name="Lee Y.H."/>
            <person name="Choi D."/>
        </authorList>
    </citation>
    <scope>NUCLEOTIDE SEQUENCE [LARGE SCALE GENOMIC DNA]</scope>
    <source>
        <strain evidence="13">cv. CM334</strain>
    </source>
</reference>
<dbReference type="FunFam" id="3.80.10.10:FF:000111">
    <property type="entry name" value="LRR receptor-like serine/threonine-protein kinase ERECTA"/>
    <property type="match status" value="1"/>
</dbReference>
<dbReference type="GO" id="GO:0016020">
    <property type="term" value="C:membrane"/>
    <property type="evidence" value="ECO:0007669"/>
    <property type="project" value="UniProtKB-SubCell"/>
</dbReference>
<dbReference type="OMA" id="HEARIAY"/>
<comment type="similarity">
    <text evidence="2">Belongs to the RLP family.</text>
</comment>
<dbReference type="GO" id="GO:0016301">
    <property type="term" value="F:kinase activity"/>
    <property type="evidence" value="ECO:0007669"/>
    <property type="project" value="UniProtKB-KW"/>
</dbReference>
<keyword evidence="6" id="KW-0677">Repeat</keyword>
<dbReference type="Proteomes" id="UP000222542">
    <property type="component" value="Unassembled WGS sequence"/>
</dbReference>
<evidence type="ECO:0000256" key="10">
    <source>
        <dbReference type="ARBA" id="ARBA00023180"/>
    </source>
</evidence>
<dbReference type="Gramene" id="PHT83988">
    <property type="protein sequence ID" value="PHT83988"/>
    <property type="gene ID" value="T459_12431"/>
</dbReference>
<proteinExistence type="inferred from homology"/>
<dbReference type="SUPFAM" id="SSF52058">
    <property type="entry name" value="L domain-like"/>
    <property type="match status" value="1"/>
</dbReference>
<keyword evidence="7 11" id="KW-1133">Transmembrane helix</keyword>
<keyword evidence="13" id="KW-1185">Reference proteome</keyword>
<evidence type="ECO:0000256" key="3">
    <source>
        <dbReference type="ARBA" id="ARBA00022614"/>
    </source>
</evidence>
<dbReference type="PANTHER" id="PTHR48053:SF164">
    <property type="entry name" value="LEUCINE-RICH REPEAT-CONTAINING N-TERMINAL PLANT-TYPE DOMAIN-CONTAINING PROTEIN"/>
    <property type="match status" value="1"/>
</dbReference>
<evidence type="ECO:0000313" key="12">
    <source>
        <dbReference type="EMBL" id="PHT83988.1"/>
    </source>
</evidence>
<evidence type="ECO:0000256" key="2">
    <source>
        <dbReference type="ARBA" id="ARBA00009592"/>
    </source>
</evidence>
<gene>
    <name evidence="12" type="ORF">T459_12431</name>
</gene>
<dbReference type="AlphaFoldDB" id="A0A2G2ZPS9"/>
<evidence type="ECO:0000256" key="8">
    <source>
        <dbReference type="ARBA" id="ARBA00023136"/>
    </source>
</evidence>
<keyword evidence="8 11" id="KW-0472">Membrane</keyword>
<evidence type="ECO:0000256" key="1">
    <source>
        <dbReference type="ARBA" id="ARBA00004479"/>
    </source>
</evidence>
<sequence length="307" mass="34544">MFEEFSVSLFTLFGEILQEISNCKLLLQLDLYENLLEGEIPQNIYNLSNLVYLDLHHNQLNDSISSTIGNLSNLHFLYLSQNTLSGSIPVALEDLQNLTHFNLSYNLLSGVIPSIKSIQKFGPSVFFHNTDLCGDFFEVSCSVDGTTFAKRKPKLSASVIIAIVTTTVILSDICLITIINMKARRRRRREDRAFVVEKTSLTSTDPNVIIEKLVLFSKTLPSKYKDWEAGTKALLDKESFFGGVTIGSVYKTSFEGGVSITMKKHIETCGDQKNISNNLHLMFIIRVQQFSKLSLAHEARIAYMLII</sequence>
<reference evidence="12 13" key="2">
    <citation type="journal article" date="2017" name="Genome Biol.">
        <title>New reference genome sequences of hot pepper reveal the massive evolution of plant disease-resistance genes by retroduplication.</title>
        <authorList>
            <person name="Kim S."/>
            <person name="Park J."/>
            <person name="Yeom S.I."/>
            <person name="Kim Y.M."/>
            <person name="Seo E."/>
            <person name="Kim K.T."/>
            <person name="Kim M.S."/>
            <person name="Lee J.M."/>
            <person name="Cheong K."/>
            <person name="Shin H.S."/>
            <person name="Kim S.B."/>
            <person name="Han K."/>
            <person name="Lee J."/>
            <person name="Park M."/>
            <person name="Lee H.A."/>
            <person name="Lee H.Y."/>
            <person name="Lee Y."/>
            <person name="Oh S."/>
            <person name="Lee J.H."/>
            <person name="Choi E."/>
            <person name="Choi E."/>
            <person name="Lee S.E."/>
            <person name="Jeon J."/>
            <person name="Kim H."/>
            <person name="Choi G."/>
            <person name="Song H."/>
            <person name="Lee J."/>
            <person name="Lee S.C."/>
            <person name="Kwon J.K."/>
            <person name="Lee H.Y."/>
            <person name="Koo N."/>
            <person name="Hong Y."/>
            <person name="Kim R.W."/>
            <person name="Kang W.H."/>
            <person name="Huh J.H."/>
            <person name="Kang B.C."/>
            <person name="Yang T.J."/>
            <person name="Lee Y.H."/>
            <person name="Bennetzen J.L."/>
            <person name="Choi D."/>
        </authorList>
    </citation>
    <scope>NUCLEOTIDE SEQUENCE [LARGE SCALE GENOMIC DNA]</scope>
    <source>
        <strain evidence="13">cv. CM334</strain>
    </source>
</reference>
<protein>
    <submittedName>
        <fullName evidence="12">LRR receptor-like serine/threonine-protein kinase</fullName>
    </submittedName>
</protein>
<keyword evidence="4 11" id="KW-0812">Transmembrane</keyword>
<dbReference type="EMBL" id="AYRZ02000004">
    <property type="protein sequence ID" value="PHT83988.1"/>
    <property type="molecule type" value="Genomic_DNA"/>
</dbReference>
<evidence type="ECO:0000256" key="6">
    <source>
        <dbReference type="ARBA" id="ARBA00022737"/>
    </source>
</evidence>
<dbReference type="InterPro" id="IPR032675">
    <property type="entry name" value="LRR_dom_sf"/>
</dbReference>
<evidence type="ECO:0000256" key="7">
    <source>
        <dbReference type="ARBA" id="ARBA00022989"/>
    </source>
</evidence>
<keyword evidence="3" id="KW-0433">Leucine-rich repeat</keyword>
<dbReference type="InterPro" id="IPR051716">
    <property type="entry name" value="Plant_RL_S/T_kinase"/>
</dbReference>
<comment type="caution">
    <text evidence="12">The sequence shown here is derived from an EMBL/GenBank/DDBJ whole genome shotgun (WGS) entry which is preliminary data.</text>
</comment>
<evidence type="ECO:0000256" key="11">
    <source>
        <dbReference type="SAM" id="Phobius"/>
    </source>
</evidence>
<keyword evidence="9" id="KW-0675">Receptor</keyword>
<evidence type="ECO:0000256" key="9">
    <source>
        <dbReference type="ARBA" id="ARBA00023170"/>
    </source>
</evidence>
<feature type="transmembrane region" description="Helical" evidence="11">
    <location>
        <begin position="155"/>
        <end position="179"/>
    </location>
</feature>
<dbReference type="STRING" id="4072.A0A2G2ZPS9"/>
<dbReference type="InterPro" id="IPR001611">
    <property type="entry name" value="Leu-rich_rpt"/>
</dbReference>
<comment type="subcellular location">
    <subcellularLocation>
        <location evidence="1">Membrane</location>
        <topology evidence="1">Single-pass type I membrane protein</topology>
    </subcellularLocation>
</comment>